<accession>A0A2I1HLF8</accession>
<sequence>MLIDNNVFSDNEDISSFPFIKVSDDLSHEDYAHFLVKLFESLKSHLADFSIPCLLTPKGDDIIEGNRLSEWVQNINNDLEIIEFNNIIPLYDILEVEQKKEIDIILNKRNNFRIIMTGSIDLKDSDITKQLIVGIRPPVENKNYEIFGSIVSKNNSKLKDIFVTFGSYEIDQFTATIRTSKKINIKDYYILWMMIGNPSELSVFGPNNREIQVEYVKQSIKLQRNNSYSITTHQLSQGYDISIKCFKPIEIKFAGWSKNCVHLNISNPKSIKSDIDNVEIAICVLNSGHEKSWIDINAKKYSIGCILTENNYLDIVSNAQKYLKTTYPTKKEREKETMLVISKKNLENHLDLSEFVNLEKLNCSGNDLTSLDISKNKHLTEIDCSQNKIISLDLSNCLYIKSITANCNQLIDIRLPIANSEKLEYLNLLDNSFSQNLNYFSRFVNLKELLIGSIDGDRIQQGKFNKFYGSMKPLKSMIKLKSLSINNTDIDSGLEFLPDCITNFRCLADKRSEAKVKKIYDQLGIYTSNSVDAFQGRYNLKAWKENWKIVKEKEALQNQIKQVEKLSSSAELNELEKEESNLIAKEVELVEKNNHLEVEIKNLEQETNNLKQLVNKLNAKLKQKEVAYQQTKEQLEEKEEKLKSFTGEKLENFTNEKLMEKEELNKEIGNLKKMLLDKEKDVEQSEKQLEEINTELETKEKESDNLKNELDNIKSSLTEIQNKKAELSKLKKKLDHEKKFSKTGTSGLRKQMDDLKNDLKLSQSKKAEAEAKAREMEDLLNEQNSRRDYINELKSDKKNLEEELEIRKSQTKDKQDLINKNEQQNEEKINALENELKEKEELINNLRQQKEEKIISLNNEIRDKEKLNDKLNEETKKCQDSLKEITALNNQLKNKNDSINKLQKQTDELTRLLNEDTEKYQNSKREISALLPQIQTQQTELNELVNNVSKKHDLGKKGRTFVDNILEKQRNVIQTNENSASEELEKIRRKLIDDYEITEEEIRDILHKQAEKAKLDMQLKSIIQGESSSLNTKNDQLNEHAKNLLSKQQIIQKFKLNHGLFLDGYSIKASKKSVYIEDGKLNISLCKEQPFLYTFINDRDSQINLLSFNSNNNDVNNIKINKSLQLLDMCINFPVAEITYTADLSESFKNFMDDNEIKLYEMYGHLFPRKILIGGKLFIDDLKSATSTQINMFKSFLTWVYDSAKYKKAIPFNNFTALKFFPKITTSDGENLNTYDKLTNWMNNLYQKNSDIIISYNNLVPISELRFGKSSSSVNEMQPGVANFKEKLSLREWVKDSIYINLTRWIKEFRLFQGQIINKHLELENSKKIAVNFINVPNVNSSDKLYLEMIKPITTLEDFFKSNNVNKFLNKDMTLLPFIKNSIQSVNLSYEDYTHFMIKCERYRILLSKADIKPSEEFEQAIERALENMKPFTFLQDVFDNYGYFYPLNIVLGKSLKNILPNSSLPFTFKKMESSFESLTPFFDNFNVSYFLTKKGNTIEKDDLPKWIQSTNNDLEIIEFDNVISLYDILKEEQQRNINIILNTQNNTKVIMTGIVDLKDLNIDNTEHYKRININPSFENGKYEVFGSIISKDKKENLKSDFFVRFGLYDTNGFSAMIKTLNKNSEINITECYILWMITGIPSELLVF</sequence>
<dbReference type="VEuPathDB" id="FungiDB:FUN_005403"/>
<feature type="coiled-coil region" evidence="1">
    <location>
        <begin position="546"/>
        <end position="926"/>
    </location>
</feature>
<evidence type="ECO:0000313" key="3">
    <source>
        <dbReference type="Proteomes" id="UP000234323"/>
    </source>
</evidence>
<dbReference type="VEuPathDB" id="FungiDB:RhiirFUN_005076"/>
<keyword evidence="3" id="KW-1185">Reference proteome</keyword>
<organism evidence="2 3">
    <name type="scientific">Rhizophagus irregularis</name>
    <dbReference type="NCBI Taxonomy" id="588596"/>
    <lineage>
        <taxon>Eukaryota</taxon>
        <taxon>Fungi</taxon>
        <taxon>Fungi incertae sedis</taxon>
        <taxon>Mucoromycota</taxon>
        <taxon>Glomeromycotina</taxon>
        <taxon>Glomeromycetes</taxon>
        <taxon>Glomerales</taxon>
        <taxon>Glomeraceae</taxon>
        <taxon>Rhizophagus</taxon>
    </lineage>
</organism>
<dbReference type="PANTHER" id="PTHR23159:SF31">
    <property type="entry name" value="CENTROSOME-ASSOCIATED PROTEIN CEP250 ISOFORM X1"/>
    <property type="match status" value="1"/>
</dbReference>
<reference evidence="2 3" key="1">
    <citation type="submission" date="2015-10" db="EMBL/GenBank/DDBJ databases">
        <title>Genome analyses suggest a sexual origin of heterokaryosis in a supposedly ancient asexual fungus.</title>
        <authorList>
            <person name="Ropars J."/>
            <person name="Sedzielewska K."/>
            <person name="Noel J."/>
            <person name="Charron P."/>
            <person name="Farinelli L."/>
            <person name="Marton T."/>
            <person name="Kruger M."/>
            <person name="Pelin A."/>
            <person name="Brachmann A."/>
            <person name="Corradi N."/>
        </authorList>
    </citation>
    <scope>NUCLEOTIDE SEQUENCE [LARGE SCALE GENOMIC DNA]</scope>
    <source>
        <strain evidence="2 3">A4</strain>
    </source>
</reference>
<proteinExistence type="predicted"/>
<dbReference type="Gene3D" id="3.80.10.10">
    <property type="entry name" value="Ribonuclease Inhibitor"/>
    <property type="match status" value="1"/>
</dbReference>
<dbReference type="EMBL" id="LLXI01003717">
    <property type="protein sequence ID" value="PKY59705.1"/>
    <property type="molecule type" value="Genomic_DNA"/>
</dbReference>
<gene>
    <name evidence="2" type="ORF">RhiirA4_550447</name>
</gene>
<evidence type="ECO:0000256" key="1">
    <source>
        <dbReference type="SAM" id="Coils"/>
    </source>
</evidence>
<dbReference type="PANTHER" id="PTHR23159">
    <property type="entry name" value="CENTROSOMAL PROTEIN 2"/>
    <property type="match status" value="1"/>
</dbReference>
<protein>
    <submittedName>
        <fullName evidence="2">Uncharacterized protein</fullName>
    </submittedName>
</protein>
<keyword evidence="1" id="KW-0175">Coiled coil</keyword>
<dbReference type="InterPro" id="IPR032675">
    <property type="entry name" value="LRR_dom_sf"/>
</dbReference>
<dbReference type="SUPFAM" id="SSF52058">
    <property type="entry name" value="L domain-like"/>
    <property type="match status" value="1"/>
</dbReference>
<evidence type="ECO:0000313" key="2">
    <source>
        <dbReference type="EMBL" id="PKY59705.1"/>
    </source>
</evidence>
<dbReference type="VEuPathDB" id="FungiDB:RhiirFUN_005065"/>
<name>A0A2I1HLF8_9GLOM</name>
<dbReference type="VEuPathDB" id="FungiDB:RhiirA1_461749"/>
<feature type="non-terminal residue" evidence="2">
    <location>
        <position position="1648"/>
    </location>
</feature>
<dbReference type="Proteomes" id="UP000234323">
    <property type="component" value="Unassembled WGS sequence"/>
</dbReference>
<dbReference type="VEuPathDB" id="FungiDB:RhiirA1_534134"/>
<dbReference type="VEuPathDB" id="FungiDB:FUN_005387"/>
<comment type="caution">
    <text evidence="2">The sequence shown here is derived from an EMBL/GenBank/DDBJ whole genome shotgun (WGS) entry which is preliminary data.</text>
</comment>